<keyword evidence="2" id="KW-1185">Reference proteome</keyword>
<evidence type="ECO:0000313" key="1">
    <source>
        <dbReference type="EMBL" id="CAB4018334.1"/>
    </source>
</evidence>
<dbReference type="AlphaFoldDB" id="A0A7D9EWS5"/>
<dbReference type="OrthoDB" id="6621660at2759"/>
<dbReference type="PANTHER" id="PTHR22955">
    <property type="entry name" value="RETROTRANSPOSON"/>
    <property type="match status" value="1"/>
</dbReference>
<dbReference type="EMBL" id="CACRXK020009960">
    <property type="protein sequence ID" value="CAB4018334.1"/>
    <property type="molecule type" value="Genomic_DNA"/>
</dbReference>
<dbReference type="PANTHER" id="PTHR22955:SF69">
    <property type="entry name" value="REVERSE TRANSCRIPTASE_RETROTRANSPOSON-DERIVED PROTEIN RNASE H-LIKE DOMAIN-CONTAINING PROTEIN"/>
    <property type="match status" value="1"/>
</dbReference>
<dbReference type="Proteomes" id="UP001152795">
    <property type="component" value="Unassembled WGS sequence"/>
</dbReference>
<proteinExistence type="predicted"/>
<gene>
    <name evidence="1" type="ORF">PACLA_8A000101</name>
</gene>
<accession>A0A7D9EWS5</accession>
<evidence type="ECO:0000313" key="2">
    <source>
        <dbReference type="Proteomes" id="UP001152795"/>
    </source>
</evidence>
<organism evidence="1 2">
    <name type="scientific">Paramuricea clavata</name>
    <name type="common">Red gorgonian</name>
    <name type="synonym">Violescent sea-whip</name>
    <dbReference type="NCBI Taxonomy" id="317549"/>
    <lineage>
        <taxon>Eukaryota</taxon>
        <taxon>Metazoa</taxon>
        <taxon>Cnidaria</taxon>
        <taxon>Anthozoa</taxon>
        <taxon>Octocorallia</taxon>
        <taxon>Malacalcyonacea</taxon>
        <taxon>Plexauridae</taxon>
        <taxon>Paramuricea</taxon>
    </lineage>
</organism>
<name>A0A7D9EWS5_PARCT</name>
<protein>
    <submittedName>
        <fullName evidence="1">Uncharacterized protein</fullName>
    </submittedName>
</protein>
<comment type="caution">
    <text evidence="1">The sequence shown here is derived from an EMBL/GenBank/DDBJ whole genome shotgun (WGS) entry which is preliminary data.</text>
</comment>
<sequence>MSPNERLKLVKENHACYSCLKKAGRDHRAANCSRKRPCSEMVNNASCNKNHHPLLHAATNLIGMLASTVKTKEALLPVVSAFVLGNNGKREKANILMDSGTQITLVRNDLAQRLKLKGKDVFITMTTVGGKKR</sequence>
<reference evidence="1" key="1">
    <citation type="submission" date="2020-04" db="EMBL/GenBank/DDBJ databases">
        <authorList>
            <person name="Alioto T."/>
            <person name="Alioto T."/>
            <person name="Gomez Garrido J."/>
        </authorList>
    </citation>
    <scope>NUCLEOTIDE SEQUENCE</scope>
    <source>
        <strain evidence="1">A484AB</strain>
    </source>
</reference>